<accession>A0ABQ1MW82</accession>
<proteinExistence type="predicted"/>
<dbReference type="EMBL" id="BMIK01000028">
    <property type="protein sequence ID" value="GGC47831.1"/>
    <property type="molecule type" value="Genomic_DNA"/>
</dbReference>
<evidence type="ECO:0000313" key="2">
    <source>
        <dbReference type="Proteomes" id="UP000597338"/>
    </source>
</evidence>
<dbReference type="Proteomes" id="UP000597338">
    <property type="component" value="Unassembled WGS sequence"/>
</dbReference>
<comment type="caution">
    <text evidence="1">The sequence shown here is derived from an EMBL/GenBank/DDBJ whole genome shotgun (WGS) entry which is preliminary data.</text>
</comment>
<keyword evidence="2" id="KW-1185">Reference proteome</keyword>
<gene>
    <name evidence="1" type="ORF">GCM10011386_44960</name>
</gene>
<reference evidence="2" key="1">
    <citation type="journal article" date="2019" name="Int. J. Syst. Evol. Microbiol.">
        <title>The Global Catalogue of Microorganisms (GCM) 10K type strain sequencing project: providing services to taxonomists for standard genome sequencing and annotation.</title>
        <authorList>
            <consortium name="The Broad Institute Genomics Platform"/>
            <consortium name="The Broad Institute Genome Sequencing Center for Infectious Disease"/>
            <person name="Wu L."/>
            <person name="Ma J."/>
        </authorList>
    </citation>
    <scope>NUCLEOTIDE SEQUENCE [LARGE SCALE GENOMIC DNA]</scope>
    <source>
        <strain evidence="2">CGMCC 1.15342</strain>
    </source>
</reference>
<organism evidence="1 2">
    <name type="scientific">Parapedobacter defluvii</name>
    <dbReference type="NCBI Taxonomy" id="2045106"/>
    <lineage>
        <taxon>Bacteria</taxon>
        <taxon>Pseudomonadati</taxon>
        <taxon>Bacteroidota</taxon>
        <taxon>Sphingobacteriia</taxon>
        <taxon>Sphingobacteriales</taxon>
        <taxon>Sphingobacteriaceae</taxon>
        <taxon>Parapedobacter</taxon>
    </lineage>
</organism>
<sequence>MPFTIMKKMKNIITGVLSGAVLFMAIQVGVAHEKTKDFVNKLEIKQSTEAWELARTVAMLQASKTISSMYFVQGGNMWFAVNATGTQPSDQKVSQQPTTSTPSGDCLTTNTGQICSVLLNTSSIEDTEAYEELKERIGTANPPSIQDFLDLGATYTGPGNTPVYARLAP</sequence>
<evidence type="ECO:0000313" key="1">
    <source>
        <dbReference type="EMBL" id="GGC47831.1"/>
    </source>
</evidence>
<name>A0ABQ1MW82_9SPHI</name>
<protein>
    <submittedName>
        <fullName evidence="1">Uncharacterized protein</fullName>
    </submittedName>
</protein>